<proteinExistence type="predicted"/>
<dbReference type="Proteomes" id="UP000533080">
    <property type="component" value="Unassembled WGS sequence"/>
</dbReference>
<organism evidence="1 2">
    <name type="scientific">Myxococcus xanthus</name>
    <dbReference type="NCBI Taxonomy" id="34"/>
    <lineage>
        <taxon>Bacteria</taxon>
        <taxon>Pseudomonadati</taxon>
        <taxon>Myxococcota</taxon>
        <taxon>Myxococcia</taxon>
        <taxon>Myxococcales</taxon>
        <taxon>Cystobacterineae</taxon>
        <taxon>Myxococcaceae</taxon>
        <taxon>Myxococcus</taxon>
    </lineage>
</organism>
<evidence type="ECO:0008006" key="3">
    <source>
        <dbReference type="Google" id="ProtNLM"/>
    </source>
</evidence>
<evidence type="ECO:0000313" key="1">
    <source>
        <dbReference type="EMBL" id="NOJ77930.1"/>
    </source>
</evidence>
<gene>
    <name evidence="1" type="ORF">HNV28_06165</name>
</gene>
<sequence>MRGYAWGVAIASMMGLIGCGEDDTYVYDVTLDAAALSNAPIECSGQAQAVPQDRAVEGLEAQQRWRFQRGDGEVESMSLEIPDVELSTPGIGSFVIDYQDDAPDVIAGAAAAGGGFQFLYLTEGFYMGYPRTDQAFTIVIETKTLDDTIQGFMWVRSMDKFRSWNTSPQCAITIPFTGKRVKE</sequence>
<name>A0A7Y4IFJ9_MYXXA</name>
<evidence type="ECO:0000313" key="2">
    <source>
        <dbReference type="Proteomes" id="UP000533080"/>
    </source>
</evidence>
<dbReference type="EMBL" id="JABFNT010000014">
    <property type="protein sequence ID" value="NOJ77930.1"/>
    <property type="molecule type" value="Genomic_DNA"/>
</dbReference>
<comment type="caution">
    <text evidence="1">The sequence shown here is derived from an EMBL/GenBank/DDBJ whole genome shotgun (WGS) entry which is preliminary data.</text>
</comment>
<accession>A0A7Y4IFJ9</accession>
<dbReference type="AlphaFoldDB" id="A0A7Y4IFJ9"/>
<dbReference type="PROSITE" id="PS51257">
    <property type="entry name" value="PROKAR_LIPOPROTEIN"/>
    <property type="match status" value="1"/>
</dbReference>
<dbReference type="RefSeq" id="WP_171440382.1">
    <property type="nucleotide sequence ID" value="NZ_JABFNT010000014.1"/>
</dbReference>
<protein>
    <recommendedName>
        <fullName evidence="3">Lipoprotein</fullName>
    </recommendedName>
</protein>
<reference evidence="1 2" key="1">
    <citation type="submission" date="2020-05" db="EMBL/GenBank/DDBJ databases">
        <authorList>
            <person name="Whitworth D."/>
        </authorList>
    </citation>
    <scope>NUCLEOTIDE SEQUENCE [LARGE SCALE GENOMIC DNA]</scope>
    <source>
        <strain evidence="1 2">AM005</strain>
    </source>
</reference>